<protein>
    <submittedName>
        <fullName evidence="2">Uncharacterized protein</fullName>
    </submittedName>
</protein>
<evidence type="ECO:0000256" key="1">
    <source>
        <dbReference type="SAM" id="MobiDB-lite"/>
    </source>
</evidence>
<dbReference type="EMBL" id="HBGW01089446">
    <property type="protein sequence ID" value="CAD9638933.1"/>
    <property type="molecule type" value="Transcribed_RNA"/>
</dbReference>
<accession>A0A7S2QCT1</accession>
<dbReference type="AlphaFoldDB" id="A0A7S2QCT1"/>
<proteinExistence type="predicted"/>
<feature type="compositionally biased region" description="Low complexity" evidence="1">
    <location>
        <begin position="1"/>
        <end position="18"/>
    </location>
</feature>
<gene>
    <name evidence="2" type="ORF">BRAN1462_LOCUS56755</name>
</gene>
<organism evidence="2">
    <name type="scientific">Zooxanthella nutricula</name>
    <dbReference type="NCBI Taxonomy" id="1333877"/>
    <lineage>
        <taxon>Eukaryota</taxon>
        <taxon>Sar</taxon>
        <taxon>Alveolata</taxon>
        <taxon>Dinophyceae</taxon>
        <taxon>Peridiniales</taxon>
        <taxon>Peridiniales incertae sedis</taxon>
        <taxon>Zooxanthella</taxon>
    </lineage>
</organism>
<feature type="compositionally biased region" description="Polar residues" evidence="1">
    <location>
        <begin position="73"/>
        <end position="100"/>
    </location>
</feature>
<sequence length="262" mass="27292">MNPRRAAARSPAPSAGAGLTEVGEPHDEVSPQSSPSRSPATRAGTLPLSESNLRRWLQSGFMRKNAPIDGVSQGRQTGSSKKSVSTAVSEMSSFNSEECTSRSGTLGVAFSTMEGSCGSLGGDTGGPRVSQKRVEKDEFSFVSNHTSASTMCTCTASGPEGSKREELGWANEVCPTGPPRSYNDQPGADLALAAHQGVRASVVPRSLEREFFAASAKDAALLPPLPEELSEDFSGTLVSAAMVPCAHPAHSPGSALRQRCNV</sequence>
<name>A0A7S2QCT1_9DINO</name>
<reference evidence="2" key="1">
    <citation type="submission" date="2021-01" db="EMBL/GenBank/DDBJ databases">
        <authorList>
            <person name="Corre E."/>
            <person name="Pelletier E."/>
            <person name="Niang G."/>
            <person name="Scheremetjew M."/>
            <person name="Finn R."/>
            <person name="Kale V."/>
            <person name="Holt S."/>
            <person name="Cochrane G."/>
            <person name="Meng A."/>
            <person name="Brown T."/>
            <person name="Cohen L."/>
        </authorList>
    </citation>
    <scope>NUCLEOTIDE SEQUENCE</scope>
    <source>
        <strain evidence="2">RCC3387</strain>
    </source>
</reference>
<feature type="region of interest" description="Disordered" evidence="1">
    <location>
        <begin position="1"/>
        <end position="100"/>
    </location>
</feature>
<evidence type="ECO:0000313" key="2">
    <source>
        <dbReference type="EMBL" id="CAD9638933.1"/>
    </source>
</evidence>
<feature type="compositionally biased region" description="Polar residues" evidence="1">
    <location>
        <begin position="30"/>
        <end position="39"/>
    </location>
</feature>